<sequence>MRFVPITGLIAQCGMVVKASLGSCNPQIDPSAVNLTLRSQWCAGQTNTCGILCAADYDINVCDPYSLCYECTCSSNSSSPALQYYTQTMPTFQCEYTYQRCIASHLYDAAAQKNCAKTEEANCGNIHPDTFNFSTASTTYSPSDPTPNSPYRISASTLNPGIEEITSTKTITPTPTGTTTVWSTSTAGVNGDGTSGNFSTLPGVTHISGSGATSTFPGITGVGTSSASTGVLVKPSTVSTNGVEGMRGFNSIWGVAVGVVFAEGCMVGL</sequence>
<dbReference type="OrthoDB" id="2121879at2759"/>
<dbReference type="EMBL" id="CP063408">
    <property type="protein sequence ID" value="QSZ33533.1"/>
    <property type="molecule type" value="Genomic_DNA"/>
</dbReference>
<dbReference type="PANTHER" id="PTHR38118">
    <property type="entry name" value="ANCHORED CELL WALL PROTEIN 11-RELATED"/>
    <property type="match status" value="1"/>
</dbReference>
<accession>A0A8A3PEP9</accession>
<evidence type="ECO:0000313" key="2">
    <source>
        <dbReference type="EMBL" id="QSZ33533.1"/>
    </source>
</evidence>
<feature type="domain" description="DUF7707" evidence="1">
    <location>
        <begin position="27"/>
        <end position="127"/>
    </location>
</feature>
<dbReference type="Proteomes" id="UP000672032">
    <property type="component" value="Chromosome 4"/>
</dbReference>
<gene>
    <name evidence="2" type="ORF">DSL72_005101</name>
</gene>
<dbReference type="InterPro" id="IPR056124">
    <property type="entry name" value="DUF7707"/>
</dbReference>
<dbReference type="PANTHER" id="PTHR38118:SF3">
    <property type="entry name" value="ANCHORED CELL WALL PROTEIN 11"/>
    <property type="match status" value="1"/>
</dbReference>
<evidence type="ECO:0000259" key="1">
    <source>
        <dbReference type="Pfam" id="PF24808"/>
    </source>
</evidence>
<protein>
    <recommendedName>
        <fullName evidence="1">DUF7707 domain-containing protein</fullName>
    </recommendedName>
</protein>
<evidence type="ECO:0000313" key="3">
    <source>
        <dbReference type="Proteomes" id="UP000672032"/>
    </source>
</evidence>
<name>A0A8A3PEP9_9HELO</name>
<reference evidence="2" key="1">
    <citation type="submission" date="2020-10" db="EMBL/GenBank/DDBJ databases">
        <title>Genome Sequence of Monilinia vaccinii-corymbosi Sheds Light on Mummy Berry Disease Infection of Blueberry and Mating Type.</title>
        <authorList>
            <person name="Yow A.G."/>
            <person name="Zhang Y."/>
            <person name="Bansal K."/>
            <person name="Eacker S.M."/>
            <person name="Sullivan S."/>
            <person name="Liachko I."/>
            <person name="Cubeta M.A."/>
            <person name="Rollins J.A."/>
            <person name="Ashrafi H."/>
        </authorList>
    </citation>
    <scope>NUCLEOTIDE SEQUENCE</scope>
    <source>
        <strain evidence="2">RL-1</strain>
    </source>
</reference>
<dbReference type="AlphaFoldDB" id="A0A8A3PEP9"/>
<proteinExistence type="predicted"/>
<keyword evidence="3" id="KW-1185">Reference proteome</keyword>
<dbReference type="Pfam" id="PF24808">
    <property type="entry name" value="DUF7707"/>
    <property type="match status" value="1"/>
</dbReference>
<organism evidence="2 3">
    <name type="scientific">Monilinia vaccinii-corymbosi</name>
    <dbReference type="NCBI Taxonomy" id="61207"/>
    <lineage>
        <taxon>Eukaryota</taxon>
        <taxon>Fungi</taxon>
        <taxon>Dikarya</taxon>
        <taxon>Ascomycota</taxon>
        <taxon>Pezizomycotina</taxon>
        <taxon>Leotiomycetes</taxon>
        <taxon>Helotiales</taxon>
        <taxon>Sclerotiniaceae</taxon>
        <taxon>Monilinia</taxon>
    </lineage>
</organism>